<reference evidence="1" key="1">
    <citation type="submission" date="2021-02" db="EMBL/GenBank/DDBJ databases">
        <authorList>
            <consortium name="DOE Joint Genome Institute"/>
            <person name="Ahrendt S."/>
            <person name="Looney B.P."/>
            <person name="Miyauchi S."/>
            <person name="Morin E."/>
            <person name="Drula E."/>
            <person name="Courty P.E."/>
            <person name="Chicoki N."/>
            <person name="Fauchery L."/>
            <person name="Kohler A."/>
            <person name="Kuo A."/>
            <person name="Labutti K."/>
            <person name="Pangilinan J."/>
            <person name="Lipzen A."/>
            <person name="Riley R."/>
            <person name="Andreopoulos W."/>
            <person name="He G."/>
            <person name="Johnson J."/>
            <person name="Barry K.W."/>
            <person name="Grigoriev I.V."/>
            <person name="Nagy L."/>
            <person name="Hibbett D."/>
            <person name="Henrissat B."/>
            <person name="Matheny P.B."/>
            <person name="Labbe J."/>
            <person name="Martin F."/>
        </authorList>
    </citation>
    <scope>NUCLEOTIDE SEQUENCE</scope>
    <source>
        <strain evidence="1">FP105234-sp</strain>
    </source>
</reference>
<comment type="caution">
    <text evidence="1">The sequence shown here is derived from an EMBL/GenBank/DDBJ whole genome shotgun (WGS) entry which is preliminary data.</text>
</comment>
<evidence type="ECO:0000313" key="2">
    <source>
        <dbReference type="Proteomes" id="UP000814033"/>
    </source>
</evidence>
<organism evidence="1 2">
    <name type="scientific">Auriscalpium vulgare</name>
    <dbReference type="NCBI Taxonomy" id="40419"/>
    <lineage>
        <taxon>Eukaryota</taxon>
        <taxon>Fungi</taxon>
        <taxon>Dikarya</taxon>
        <taxon>Basidiomycota</taxon>
        <taxon>Agaricomycotina</taxon>
        <taxon>Agaricomycetes</taxon>
        <taxon>Russulales</taxon>
        <taxon>Auriscalpiaceae</taxon>
        <taxon>Auriscalpium</taxon>
    </lineage>
</organism>
<reference evidence="1" key="2">
    <citation type="journal article" date="2022" name="New Phytol.">
        <title>Evolutionary transition to the ectomycorrhizal habit in the genomes of a hyperdiverse lineage of mushroom-forming fungi.</title>
        <authorList>
            <person name="Looney B."/>
            <person name="Miyauchi S."/>
            <person name="Morin E."/>
            <person name="Drula E."/>
            <person name="Courty P.E."/>
            <person name="Kohler A."/>
            <person name="Kuo A."/>
            <person name="LaButti K."/>
            <person name="Pangilinan J."/>
            <person name="Lipzen A."/>
            <person name="Riley R."/>
            <person name="Andreopoulos W."/>
            <person name="He G."/>
            <person name="Johnson J."/>
            <person name="Nolan M."/>
            <person name="Tritt A."/>
            <person name="Barry K.W."/>
            <person name="Grigoriev I.V."/>
            <person name="Nagy L.G."/>
            <person name="Hibbett D."/>
            <person name="Henrissat B."/>
            <person name="Matheny P.B."/>
            <person name="Labbe J."/>
            <person name="Martin F.M."/>
        </authorList>
    </citation>
    <scope>NUCLEOTIDE SEQUENCE</scope>
    <source>
        <strain evidence="1">FP105234-sp</strain>
    </source>
</reference>
<proteinExistence type="predicted"/>
<keyword evidence="2" id="KW-1185">Reference proteome</keyword>
<name>A0ACB8RWD5_9AGAM</name>
<protein>
    <submittedName>
        <fullName evidence="1">Uncharacterized protein</fullName>
    </submittedName>
</protein>
<accession>A0ACB8RWD5</accession>
<dbReference type="Proteomes" id="UP000814033">
    <property type="component" value="Unassembled WGS sequence"/>
</dbReference>
<evidence type="ECO:0000313" key="1">
    <source>
        <dbReference type="EMBL" id="KAI0048280.1"/>
    </source>
</evidence>
<gene>
    <name evidence="1" type="ORF">FA95DRAFT_1098201</name>
</gene>
<dbReference type="EMBL" id="MU275889">
    <property type="protein sequence ID" value="KAI0048280.1"/>
    <property type="molecule type" value="Genomic_DNA"/>
</dbReference>
<sequence>MADTFQLLIDDTSPVLSFFPFPDTLAAPDLLAGWNPYFTETGFANPLGEVGEGTSLHITSLDQAAFSIQWFGTAIQLFGNITAATYDLVLDGQTNSSISSFSDDPTLLASYEQLAQRNHTLSLIFHNPTNSTSSLIAIDNAVITVSTESSNRSISCTVATNIVEDTNLAFVGQWSFQEVPSVSPEDTTFHTSSNAGDWVSYNFTGSAVSVNGLRDITAGHYSVQLDNDTVILSGQSSFKEPAALFFQGGLDRSIPHTLTITNREDRQLTIGALNITSLSGPYDEPGSSKTSGMPRGTIAAIAVAASLGFLVLCILLFCTWRRRRRMNILHRRRMFASTSGSDLSGVLDIAPGTEDPEGKTLDKSKSIARDPSGGSLSFTLELPVQDHTSLRGSVQELPRSPTVSLAGRTHNNHVRETSRGALMQDISTSDGVYVGVREQSPFHVDFAARVRQNSEGRPHPFAHQNTPSEARASNTENSLPVLSLPLPPRFNVISSTPVATEAPHRQPSYSFLDISTSSRESSLGDGRRVPSIATSSSSSMGARIRRFSEMSFAPTRPISLPFALQYHRNSSLGIPSRRHSPERDSPPRSARHLSLHSPTSPIRPLPRIPHSPPASPGPSPDAPTNPLLPMELPELRVQTQYRSQPIPNPPSAGPSQPSAFASNTMHLHPHRSSRPPAASPTESVPVTVSDIHFRHSSDEEEEGAPGSRRSSAGLHRPPHPPLPQPSYASPFIMQKLLGGYAVLPFPGSNSANASSNAASHGHQTPPDEPKYAPGLGRPTTP</sequence>